<evidence type="ECO:0000313" key="4">
    <source>
        <dbReference type="Proteomes" id="UP000240621"/>
    </source>
</evidence>
<dbReference type="AlphaFoldDB" id="A0A2P8C5C5"/>
<comment type="caution">
    <text evidence="3">The sequence shown here is derived from an EMBL/GenBank/DDBJ whole genome shotgun (WGS) entry which is preliminary data.</text>
</comment>
<name>A0A2P8C5C5_9BACT</name>
<keyword evidence="5" id="KW-1185">Reference proteome</keyword>
<keyword evidence="1" id="KW-0812">Transmembrane</keyword>
<evidence type="ECO:0000313" key="5">
    <source>
        <dbReference type="Proteomes" id="UP000396862"/>
    </source>
</evidence>
<dbReference type="EMBL" id="BLAU01000001">
    <property type="protein sequence ID" value="GET22761.1"/>
    <property type="molecule type" value="Genomic_DNA"/>
</dbReference>
<dbReference type="Proteomes" id="UP000396862">
    <property type="component" value="Unassembled WGS sequence"/>
</dbReference>
<reference evidence="2 5" key="2">
    <citation type="submission" date="2019-10" db="EMBL/GenBank/DDBJ databases">
        <title>Prolixibacter strains distinguished by the presence of nitrate reductase genes were adept at nitrate-dependent anaerobic corrosion of metallic iron and carbon steel.</title>
        <authorList>
            <person name="Iino T."/>
            <person name="Shono N."/>
            <person name="Ito K."/>
            <person name="Nakamura R."/>
            <person name="Sueoka K."/>
            <person name="Harayama S."/>
            <person name="Ohkuma M."/>
        </authorList>
    </citation>
    <scope>NUCLEOTIDE SEQUENCE [LARGE SCALE GENOMIC DNA]</scope>
    <source>
        <strain evidence="2 5">MIC1-1</strain>
    </source>
</reference>
<dbReference type="Proteomes" id="UP000240621">
    <property type="component" value="Unassembled WGS sequence"/>
</dbReference>
<evidence type="ECO:0000256" key="1">
    <source>
        <dbReference type="SAM" id="Phobius"/>
    </source>
</evidence>
<protein>
    <submittedName>
        <fullName evidence="3">Uncharacterized protein</fullName>
    </submittedName>
</protein>
<evidence type="ECO:0000313" key="2">
    <source>
        <dbReference type="EMBL" id="GET22761.1"/>
    </source>
</evidence>
<feature type="transmembrane region" description="Helical" evidence="1">
    <location>
        <begin position="61"/>
        <end position="78"/>
    </location>
</feature>
<reference evidence="3 4" key="1">
    <citation type="submission" date="2018-03" db="EMBL/GenBank/DDBJ databases">
        <title>Genomic Encyclopedia of Archaeal and Bacterial Type Strains, Phase II (KMG-II): from individual species to whole genera.</title>
        <authorList>
            <person name="Goeker M."/>
        </authorList>
    </citation>
    <scope>NUCLEOTIDE SEQUENCE [LARGE SCALE GENOMIC DNA]</scope>
    <source>
        <strain evidence="3 4">DSM 27267</strain>
    </source>
</reference>
<keyword evidence="1" id="KW-1133">Transmembrane helix</keyword>
<dbReference type="OrthoDB" id="1453971at2"/>
<dbReference type="EMBL" id="PYGC01000022">
    <property type="protein sequence ID" value="PSK80173.1"/>
    <property type="molecule type" value="Genomic_DNA"/>
</dbReference>
<accession>A0A2P8C5C5</accession>
<sequence length="129" mass="15186">MNRKTNIERDLTFDEWNTLPFETKREIWNHYWDPYEPEIGRKTKKEIVERFSNDLKIDFEQIGIGSFGFGVYMLFVIVKDSKTRVPKKFSDIPVNKGVIQGGSNNQKVIVKFDYGGTMEIDLTEKMKIK</sequence>
<proteinExistence type="predicted"/>
<keyword evidence="1" id="KW-0472">Membrane</keyword>
<evidence type="ECO:0000313" key="3">
    <source>
        <dbReference type="EMBL" id="PSK80173.1"/>
    </source>
</evidence>
<organism evidence="3 4">
    <name type="scientific">Prolixibacter denitrificans</name>
    <dbReference type="NCBI Taxonomy" id="1541063"/>
    <lineage>
        <taxon>Bacteria</taxon>
        <taxon>Pseudomonadati</taxon>
        <taxon>Bacteroidota</taxon>
        <taxon>Bacteroidia</taxon>
        <taxon>Marinilabiliales</taxon>
        <taxon>Prolixibacteraceae</taxon>
        <taxon>Prolixibacter</taxon>
    </lineage>
</organism>
<gene>
    <name evidence="3" type="ORF">CLV93_1229</name>
    <name evidence="2" type="ORF">JCM18694_30070</name>
</gene>
<dbReference type="RefSeq" id="WP_106543980.1">
    <property type="nucleotide sequence ID" value="NZ_BLAU01000001.1"/>
</dbReference>